<proteinExistence type="predicted"/>
<gene>
    <name evidence="1" type="ORF">K435DRAFT_836045</name>
</gene>
<protein>
    <recommendedName>
        <fullName evidence="3">F-box domain-containing protein</fullName>
    </recommendedName>
</protein>
<evidence type="ECO:0000313" key="1">
    <source>
        <dbReference type="EMBL" id="THV02975.1"/>
    </source>
</evidence>
<name>A0A4S8MJP7_DENBC</name>
<accession>A0A4S8MJP7</accession>
<dbReference type="OrthoDB" id="2745518at2759"/>
<dbReference type="EMBL" id="ML179071">
    <property type="protein sequence ID" value="THV02975.1"/>
    <property type="molecule type" value="Genomic_DNA"/>
</dbReference>
<organism evidence="1 2">
    <name type="scientific">Dendrothele bispora (strain CBS 962.96)</name>
    <dbReference type="NCBI Taxonomy" id="1314807"/>
    <lineage>
        <taxon>Eukaryota</taxon>
        <taxon>Fungi</taxon>
        <taxon>Dikarya</taxon>
        <taxon>Basidiomycota</taxon>
        <taxon>Agaricomycotina</taxon>
        <taxon>Agaricomycetes</taxon>
        <taxon>Agaricomycetidae</taxon>
        <taxon>Agaricales</taxon>
        <taxon>Agaricales incertae sedis</taxon>
        <taxon>Dendrothele</taxon>
    </lineage>
</organism>
<keyword evidence="2" id="KW-1185">Reference proteome</keyword>
<reference evidence="1 2" key="1">
    <citation type="journal article" date="2019" name="Nat. Ecol. Evol.">
        <title>Megaphylogeny resolves global patterns of mushroom evolution.</title>
        <authorList>
            <person name="Varga T."/>
            <person name="Krizsan K."/>
            <person name="Foldi C."/>
            <person name="Dima B."/>
            <person name="Sanchez-Garcia M."/>
            <person name="Sanchez-Ramirez S."/>
            <person name="Szollosi G.J."/>
            <person name="Szarkandi J.G."/>
            <person name="Papp V."/>
            <person name="Albert L."/>
            <person name="Andreopoulos W."/>
            <person name="Angelini C."/>
            <person name="Antonin V."/>
            <person name="Barry K.W."/>
            <person name="Bougher N.L."/>
            <person name="Buchanan P."/>
            <person name="Buyck B."/>
            <person name="Bense V."/>
            <person name="Catcheside P."/>
            <person name="Chovatia M."/>
            <person name="Cooper J."/>
            <person name="Damon W."/>
            <person name="Desjardin D."/>
            <person name="Finy P."/>
            <person name="Geml J."/>
            <person name="Haridas S."/>
            <person name="Hughes K."/>
            <person name="Justo A."/>
            <person name="Karasinski D."/>
            <person name="Kautmanova I."/>
            <person name="Kiss B."/>
            <person name="Kocsube S."/>
            <person name="Kotiranta H."/>
            <person name="LaButti K.M."/>
            <person name="Lechner B.E."/>
            <person name="Liimatainen K."/>
            <person name="Lipzen A."/>
            <person name="Lukacs Z."/>
            <person name="Mihaltcheva S."/>
            <person name="Morgado L.N."/>
            <person name="Niskanen T."/>
            <person name="Noordeloos M.E."/>
            <person name="Ohm R.A."/>
            <person name="Ortiz-Santana B."/>
            <person name="Ovrebo C."/>
            <person name="Racz N."/>
            <person name="Riley R."/>
            <person name="Savchenko A."/>
            <person name="Shiryaev A."/>
            <person name="Soop K."/>
            <person name="Spirin V."/>
            <person name="Szebenyi C."/>
            <person name="Tomsovsky M."/>
            <person name="Tulloss R.E."/>
            <person name="Uehling J."/>
            <person name="Grigoriev I.V."/>
            <person name="Vagvolgyi C."/>
            <person name="Papp T."/>
            <person name="Martin F.M."/>
            <person name="Miettinen O."/>
            <person name="Hibbett D.S."/>
            <person name="Nagy L.G."/>
        </authorList>
    </citation>
    <scope>NUCLEOTIDE SEQUENCE [LARGE SCALE GENOMIC DNA]</scope>
    <source>
        <strain evidence="1 2">CBS 962.96</strain>
    </source>
</reference>
<dbReference type="AlphaFoldDB" id="A0A4S8MJP7"/>
<sequence length="456" mass="52757">MNSPYFNGPSLDDDIIDRILMFSPSFSTFQSAILTSRSFYCVYKAHPRSIVQAVACNVTGSSDLVPEALRVARYGDSKDELNDTRESHGVRGVSIEKVDSDEMFITPRIAQRLTINAEVVNQLEDLFSLRHKNRHFKTSQLTPTESFRFRQAMYRVMLYCNVFHRDHYKRWVFEDSDEFKRIQSAKERFLAEFCSRELLRIYDVSCFLVKSISWAGAGNNSMQANHYRAVLAMGPTQILGCIKMRSLNSVTQYRGAGYILNPVFQEYLSGPILKILQTRGQKMPVSFESTYRFQSILDTVEGENDCCNQCRSPAGLNLLGPTTLEYLAWGSETLSPENLFFRLKGRLPFSSADHDREFMLNQVKNTEDPYTKLCDFIFQDGVKLPEFDNWKKDDWLCEACFQKLVEEHLHLWLLDRKRKSIGKDCPYGYHCRTQELVELPHAKRYNHLCAPTRACE</sequence>
<evidence type="ECO:0008006" key="3">
    <source>
        <dbReference type="Google" id="ProtNLM"/>
    </source>
</evidence>
<evidence type="ECO:0000313" key="2">
    <source>
        <dbReference type="Proteomes" id="UP000297245"/>
    </source>
</evidence>
<dbReference type="Proteomes" id="UP000297245">
    <property type="component" value="Unassembled WGS sequence"/>
</dbReference>